<gene>
    <name evidence="1" type="ORF">SAMN05444959_10181</name>
</gene>
<evidence type="ECO:0008006" key="3">
    <source>
        <dbReference type="Google" id="ProtNLM"/>
    </source>
</evidence>
<proteinExistence type="predicted"/>
<reference evidence="1 2" key="1">
    <citation type="submission" date="2017-07" db="EMBL/GenBank/DDBJ databases">
        <authorList>
            <person name="Sun Z.S."/>
            <person name="Albrecht U."/>
            <person name="Echele G."/>
            <person name="Lee C.C."/>
        </authorList>
    </citation>
    <scope>NUCLEOTIDE SEQUENCE [LARGE SCALE GENOMIC DNA]</scope>
    <source>
        <strain evidence="1 2">DSM 14827</strain>
    </source>
</reference>
<dbReference type="OrthoDB" id="7802556at2"/>
<dbReference type="Gene3D" id="3.40.50.300">
    <property type="entry name" value="P-loop containing nucleotide triphosphate hydrolases"/>
    <property type="match status" value="1"/>
</dbReference>
<accession>A0A239PLS4</accession>
<evidence type="ECO:0000313" key="2">
    <source>
        <dbReference type="Proteomes" id="UP000198307"/>
    </source>
</evidence>
<dbReference type="EMBL" id="FZQB01000001">
    <property type="protein sequence ID" value="SNT68525.1"/>
    <property type="molecule type" value="Genomic_DNA"/>
</dbReference>
<dbReference type="AlphaFoldDB" id="A0A239PLS4"/>
<sequence length="469" mass="53350">MTQQFRSFVIFAEMRTGSNLLEATLNGVRKVTCFGEAFNPFMMGWPDKEELLGVTRAEREEDPQRLLDKLFDKPGHLPGFRYFHDHDPRVLDAIIDNHACAKIVLTRNPLESYISTRLARETNQWKLNETETAIPAVTSYDPVEFRQNLSEIESFQLSILNRLQASGQTAFWLGYEDLRDTGVMTGLLHWLGRTDVEQVHPARDQVPQNPRELAEKVDNFDEMQADLHKLDPFALRRVPNFEPRRGPAVPSFATSEAGAGLLFMPVQGGPTDMLRSWLEALGNPSGKYTQNSLRQWKRKHPGHRSFSVLRHPLARAWDAFLHLMTHAKPELRQLMRDVHRVPLPADEELSELSEDAAAALFADFLDFLRRNLNGQTTLPTHPNWASQSEVVAGFARFAQPDMLIRETRLATDLEFLCHQTGIDDPRSDLLSPEPLPEFLSDRKLAVAARAAYLRDYIAFGFDVELTPAS</sequence>
<keyword evidence="2" id="KW-1185">Reference proteome</keyword>
<dbReference type="SUPFAM" id="SSF52540">
    <property type="entry name" value="P-loop containing nucleoside triphosphate hydrolases"/>
    <property type="match status" value="1"/>
</dbReference>
<organism evidence="1 2">
    <name type="scientific">Paracoccus seriniphilus</name>
    <dbReference type="NCBI Taxonomy" id="184748"/>
    <lineage>
        <taxon>Bacteria</taxon>
        <taxon>Pseudomonadati</taxon>
        <taxon>Pseudomonadota</taxon>
        <taxon>Alphaproteobacteria</taxon>
        <taxon>Rhodobacterales</taxon>
        <taxon>Paracoccaceae</taxon>
        <taxon>Paracoccus</taxon>
    </lineage>
</organism>
<evidence type="ECO:0000313" key="1">
    <source>
        <dbReference type="EMBL" id="SNT68525.1"/>
    </source>
</evidence>
<dbReference type="RefSeq" id="WP_089342450.1">
    <property type="nucleotide sequence ID" value="NZ_CP067129.1"/>
</dbReference>
<name>A0A239PLS4_9RHOB</name>
<protein>
    <recommendedName>
        <fullName evidence="3">LPS sulfotransferase NodH</fullName>
    </recommendedName>
</protein>
<dbReference type="InterPro" id="IPR027417">
    <property type="entry name" value="P-loop_NTPase"/>
</dbReference>
<dbReference type="Proteomes" id="UP000198307">
    <property type="component" value="Unassembled WGS sequence"/>
</dbReference>